<dbReference type="EC" id="2.7.7.61" evidence="1"/>
<dbReference type="NCBIfam" id="NF002383">
    <property type="entry name" value="PRK01392.1"/>
    <property type="match status" value="1"/>
</dbReference>
<gene>
    <name evidence="5" type="primary">citX</name>
    <name evidence="5" type="ORF">O7A05_06355</name>
</gene>
<protein>
    <recommendedName>
        <fullName evidence="1">citrate lyase holo-[acyl-carrier protein] synthase</fullName>
        <ecNumber evidence="1">2.7.7.61</ecNumber>
    </recommendedName>
</protein>
<evidence type="ECO:0000256" key="4">
    <source>
        <dbReference type="ARBA" id="ARBA00048574"/>
    </source>
</evidence>
<dbReference type="RefSeq" id="WP_337092132.1">
    <property type="nucleotide sequence ID" value="NZ_JAPYKO010000003.1"/>
</dbReference>
<keyword evidence="2 5" id="KW-0808">Transferase</keyword>
<evidence type="ECO:0000256" key="2">
    <source>
        <dbReference type="ARBA" id="ARBA00022679"/>
    </source>
</evidence>
<comment type="catalytic activity">
    <reaction evidence="4">
        <text>apo-[citrate lyase ACP] + 2'-(5''-triphospho-alpha-D-ribosyl)-3'-dephospho-CoA = holo-[citrate lyase ACP] + diphosphate</text>
        <dbReference type="Rhea" id="RHEA:16333"/>
        <dbReference type="Rhea" id="RHEA-COMP:10157"/>
        <dbReference type="Rhea" id="RHEA-COMP:10158"/>
        <dbReference type="ChEBI" id="CHEBI:29999"/>
        <dbReference type="ChEBI" id="CHEBI:33019"/>
        <dbReference type="ChEBI" id="CHEBI:61378"/>
        <dbReference type="ChEBI" id="CHEBI:82683"/>
        <dbReference type="EC" id="2.7.7.61"/>
    </reaction>
</comment>
<evidence type="ECO:0000313" key="5">
    <source>
        <dbReference type="EMBL" id="MEI9401801.1"/>
    </source>
</evidence>
<dbReference type="GO" id="GO:0050519">
    <property type="term" value="F:holo-citrate lyase synthase activity"/>
    <property type="evidence" value="ECO:0007669"/>
    <property type="project" value="UniProtKB-EC"/>
</dbReference>
<proteinExistence type="predicted"/>
<name>A0ABU8K9E2_9HYPH</name>
<keyword evidence="6" id="KW-1185">Reference proteome</keyword>
<dbReference type="GO" id="GO:0016829">
    <property type="term" value="F:lyase activity"/>
    <property type="evidence" value="ECO:0007669"/>
    <property type="project" value="UniProtKB-KW"/>
</dbReference>
<dbReference type="Pfam" id="PF03802">
    <property type="entry name" value="CitX"/>
    <property type="match status" value="1"/>
</dbReference>
<dbReference type="NCBIfam" id="TIGR03124">
    <property type="entry name" value="citrate_citX"/>
    <property type="match status" value="1"/>
</dbReference>
<organism evidence="5 6">
    <name type="scientific">Mesorhizobium argentiipisi</name>
    <dbReference type="NCBI Taxonomy" id="3015175"/>
    <lineage>
        <taxon>Bacteria</taxon>
        <taxon>Pseudomonadati</taxon>
        <taxon>Pseudomonadota</taxon>
        <taxon>Alphaproteobacteria</taxon>
        <taxon>Hyphomicrobiales</taxon>
        <taxon>Phyllobacteriaceae</taxon>
        <taxon>Mesorhizobium</taxon>
    </lineage>
</organism>
<evidence type="ECO:0000256" key="1">
    <source>
        <dbReference type="ARBA" id="ARBA00012524"/>
    </source>
</evidence>
<dbReference type="InterPro" id="IPR005551">
    <property type="entry name" value="CitX"/>
</dbReference>
<keyword evidence="3 5" id="KW-0548">Nucleotidyltransferase</keyword>
<dbReference type="Proteomes" id="UP001366503">
    <property type="component" value="Unassembled WGS sequence"/>
</dbReference>
<sequence>MDSHAEMIGETSISLEQMLVAREQRVARQAVALARFGRPLISVTLVIPGPIKDGQLPRRLMAQGLRELDDVAFRRGWSVLSHEALWQETGPEALYVIDTDAWTLKSAAIELEDRHPIGRLWDLDVIAPGTGSLSRRSLGFPPRPCLVCPQPAHVCGRSRRHPLEELLSTLRKIVHEYDLRTAI</sequence>
<evidence type="ECO:0000256" key="3">
    <source>
        <dbReference type="ARBA" id="ARBA00022695"/>
    </source>
</evidence>
<keyword evidence="5" id="KW-0456">Lyase</keyword>
<dbReference type="EMBL" id="JAPYKO010000003">
    <property type="protein sequence ID" value="MEI9401801.1"/>
    <property type="molecule type" value="Genomic_DNA"/>
</dbReference>
<reference evidence="5 6" key="1">
    <citation type="submission" date="2022-12" db="EMBL/GenBank/DDBJ databases">
        <authorList>
            <person name="Muema E."/>
        </authorList>
    </citation>
    <scope>NUCLEOTIDE SEQUENCE [LARGE SCALE GENOMIC DNA]</scope>
    <source>
        <strain evidence="6">1330</strain>
    </source>
</reference>
<accession>A0ABU8K9E2</accession>
<comment type="caution">
    <text evidence="5">The sequence shown here is derived from an EMBL/GenBank/DDBJ whole genome shotgun (WGS) entry which is preliminary data.</text>
</comment>
<evidence type="ECO:0000313" key="6">
    <source>
        <dbReference type="Proteomes" id="UP001366503"/>
    </source>
</evidence>